<dbReference type="Proteomes" id="UP000014680">
    <property type="component" value="Unassembled WGS sequence"/>
</dbReference>
<dbReference type="GeneID" id="14890716"/>
<reference evidence="1 2" key="1">
    <citation type="submission" date="2012-10" db="EMBL/GenBank/DDBJ databases">
        <authorList>
            <person name="Zafar N."/>
            <person name="Inman J."/>
            <person name="Hall N."/>
            <person name="Lorenzi H."/>
            <person name="Caler E."/>
        </authorList>
    </citation>
    <scope>NUCLEOTIDE SEQUENCE [LARGE SCALE GENOMIC DNA]</scope>
    <source>
        <strain evidence="1 2">IP1</strain>
    </source>
</reference>
<proteinExistence type="predicted"/>
<dbReference type="KEGG" id="eiv:EIN_521290"/>
<dbReference type="InterPro" id="IPR029047">
    <property type="entry name" value="HSP70_peptide-bd_sf"/>
</dbReference>
<name>A0A0A1U9M6_ENTIV</name>
<evidence type="ECO:0000313" key="2">
    <source>
        <dbReference type="Proteomes" id="UP000014680"/>
    </source>
</evidence>
<protein>
    <submittedName>
        <fullName evidence="1">Uncharacterized protein</fullName>
    </submittedName>
</protein>
<gene>
    <name evidence="1" type="ORF">EIN_521290</name>
</gene>
<dbReference type="AlphaFoldDB" id="A0A0A1U9M6"/>
<dbReference type="EMBL" id="KB206450">
    <property type="protein sequence ID" value="ELP91732.1"/>
    <property type="molecule type" value="Genomic_DNA"/>
</dbReference>
<accession>A0A0A1U9M6</accession>
<dbReference type="SUPFAM" id="SSF100920">
    <property type="entry name" value="Heat shock protein 70kD (HSP70), peptide-binding domain"/>
    <property type="match status" value="1"/>
</dbReference>
<dbReference type="VEuPathDB" id="AmoebaDB:EIN_521290"/>
<dbReference type="RefSeq" id="XP_004258503.1">
    <property type="nucleotide sequence ID" value="XM_004258455.1"/>
</dbReference>
<sequence>MPYVQTLLEKEYGNIVLKDYDCNVVVAEKAALYCRNMALYGETNENEITCNEIEMSGVDDTNKKVMVPIIEKGTKIPFRNTFPVFPIRNDVIVELYENKKKIGVFVIDNIQKKTNNELFECEVKINTFWYFWR</sequence>
<organism evidence="1 2">
    <name type="scientific">Entamoeba invadens IP1</name>
    <dbReference type="NCBI Taxonomy" id="370355"/>
    <lineage>
        <taxon>Eukaryota</taxon>
        <taxon>Amoebozoa</taxon>
        <taxon>Evosea</taxon>
        <taxon>Archamoebae</taxon>
        <taxon>Mastigamoebida</taxon>
        <taxon>Entamoebidae</taxon>
        <taxon>Entamoeba</taxon>
    </lineage>
</organism>
<evidence type="ECO:0000313" key="1">
    <source>
        <dbReference type="EMBL" id="ELP91732.1"/>
    </source>
</evidence>
<keyword evidence="2" id="KW-1185">Reference proteome</keyword>